<dbReference type="EMBL" id="KI397628">
    <property type="protein sequence ID" value="ERM93667.1"/>
    <property type="molecule type" value="Genomic_DNA"/>
</dbReference>
<feature type="region of interest" description="Disordered" evidence="8">
    <location>
        <begin position="1"/>
        <end position="24"/>
    </location>
</feature>
<evidence type="ECO:0000256" key="7">
    <source>
        <dbReference type="RuleBase" id="RU366025"/>
    </source>
</evidence>
<accession>W1NDK1</accession>
<dbReference type="GO" id="GO:0004843">
    <property type="term" value="F:cysteine-type deubiquitinase activity"/>
    <property type="evidence" value="ECO:0007669"/>
    <property type="project" value="UniProtKB-UniRule"/>
</dbReference>
<dbReference type="KEGG" id="atr:18421618"/>
<gene>
    <name evidence="10" type="ORF">AMTR_s00004p00166400</name>
</gene>
<keyword evidence="11" id="KW-1185">Reference proteome</keyword>
<evidence type="ECO:0000259" key="9">
    <source>
        <dbReference type="PROSITE" id="PS50235"/>
    </source>
</evidence>
<dbReference type="SUPFAM" id="SSF54001">
    <property type="entry name" value="Cysteine proteinases"/>
    <property type="match status" value="1"/>
</dbReference>
<evidence type="ECO:0000313" key="10">
    <source>
        <dbReference type="EMBL" id="ERM93667.1"/>
    </source>
</evidence>
<dbReference type="Proteomes" id="UP000017836">
    <property type="component" value="Unassembled WGS sequence"/>
</dbReference>
<dbReference type="CDD" id="cd02674">
    <property type="entry name" value="Peptidase_C19R"/>
    <property type="match status" value="1"/>
</dbReference>
<protein>
    <recommendedName>
        <fullName evidence="7">Ubiquitin carboxyl-terminal hydrolase</fullName>
        <ecNumber evidence="7">3.4.19.12</ecNumber>
    </recommendedName>
</protein>
<evidence type="ECO:0000256" key="2">
    <source>
        <dbReference type="ARBA" id="ARBA00009085"/>
    </source>
</evidence>
<dbReference type="Pfam" id="PF00443">
    <property type="entry name" value="UCH"/>
    <property type="match status" value="1"/>
</dbReference>
<feature type="compositionally biased region" description="Polar residues" evidence="8">
    <location>
        <begin position="641"/>
        <end position="653"/>
    </location>
</feature>
<dbReference type="Gramene" id="ERM93667">
    <property type="protein sequence ID" value="ERM93667"/>
    <property type="gene ID" value="AMTR_s00004p00166400"/>
</dbReference>
<organism evidence="10 11">
    <name type="scientific">Amborella trichopoda</name>
    <dbReference type="NCBI Taxonomy" id="13333"/>
    <lineage>
        <taxon>Eukaryota</taxon>
        <taxon>Viridiplantae</taxon>
        <taxon>Streptophyta</taxon>
        <taxon>Embryophyta</taxon>
        <taxon>Tracheophyta</taxon>
        <taxon>Spermatophyta</taxon>
        <taxon>Magnoliopsida</taxon>
        <taxon>Amborellales</taxon>
        <taxon>Amborellaceae</taxon>
        <taxon>Amborella</taxon>
    </lineage>
</organism>
<evidence type="ECO:0000256" key="8">
    <source>
        <dbReference type="SAM" id="MobiDB-lite"/>
    </source>
</evidence>
<evidence type="ECO:0000256" key="6">
    <source>
        <dbReference type="ARBA" id="ARBA00022807"/>
    </source>
</evidence>
<evidence type="ECO:0000256" key="1">
    <source>
        <dbReference type="ARBA" id="ARBA00000707"/>
    </source>
</evidence>
<dbReference type="InterPro" id="IPR001394">
    <property type="entry name" value="Peptidase_C19_UCH"/>
</dbReference>
<keyword evidence="3 7" id="KW-0645">Protease</keyword>
<dbReference type="AlphaFoldDB" id="W1NDK1"/>
<dbReference type="PANTHER" id="PTHR21646:SF24">
    <property type="entry name" value="UBIQUITIN CARBOXYL-TERMINAL HYDROLASE"/>
    <property type="match status" value="1"/>
</dbReference>
<dbReference type="InterPro" id="IPR057372">
    <property type="entry name" value="Ubiquitin_UBP8/5"/>
</dbReference>
<dbReference type="EC" id="3.4.19.12" evidence="7"/>
<dbReference type="STRING" id="13333.W1NDK1"/>
<dbReference type="PROSITE" id="PS50235">
    <property type="entry name" value="USP_3"/>
    <property type="match status" value="1"/>
</dbReference>
<dbReference type="InterPro" id="IPR050185">
    <property type="entry name" value="Ub_carboxyl-term_hydrolase"/>
</dbReference>
<reference evidence="11" key="1">
    <citation type="journal article" date="2013" name="Science">
        <title>The Amborella genome and the evolution of flowering plants.</title>
        <authorList>
            <consortium name="Amborella Genome Project"/>
        </authorList>
    </citation>
    <scope>NUCLEOTIDE SEQUENCE [LARGE SCALE GENOMIC DNA]</scope>
</reference>
<dbReference type="InterPro" id="IPR038765">
    <property type="entry name" value="Papain-like_cys_pep_sf"/>
</dbReference>
<keyword evidence="6 7" id="KW-0788">Thiol protease</keyword>
<dbReference type="MEROPS" id="C19.093"/>
<dbReference type="eggNOG" id="KOG1870">
    <property type="taxonomic scope" value="Eukaryota"/>
</dbReference>
<dbReference type="GO" id="GO:0006508">
    <property type="term" value="P:proteolysis"/>
    <property type="evidence" value="ECO:0007669"/>
    <property type="project" value="UniProtKB-KW"/>
</dbReference>
<evidence type="ECO:0000256" key="5">
    <source>
        <dbReference type="ARBA" id="ARBA00022801"/>
    </source>
</evidence>
<comment type="similarity">
    <text evidence="2 7">Belongs to the peptidase C19 family.</text>
</comment>
<dbReference type="InterPro" id="IPR018200">
    <property type="entry name" value="USP_CS"/>
</dbReference>
<dbReference type="PROSITE" id="PS00972">
    <property type="entry name" value="USP_1"/>
    <property type="match status" value="1"/>
</dbReference>
<dbReference type="HOGENOM" id="CLU_001060_7_0_1"/>
<sequence>MMMNYYGSSSTGDAPSEASSSNTSYSLEGPRVYFVPYKWWKEVEEESGPNEDKDEKFGILYTASPHSYEGASKYFNFFNSDIVFDLKREDNILFSEPNGEDFLDRDCVLLSENMWLKALKWHKESKATAGDAGFLSMADDATFDVYPLQLRLFVIREANLMTARISKKDNAVYYKAASKIFNFEDEPMRIWDYSGQTDMFFNSEGDEVPKHSSRQMDQEMLLELQVYGLPELVKSKCEGKKDDLAIQPYKSGFSLTGGMFMGNGSIASIDTDFGLANPLNLTFSGSSGREGSLGLTGLQNLGNTCFMNSALQCLVHTPKLFEYFLGDYSNEINQHNPLGMDGELALAFGQLVRKLWAPGRTPVAPREFKSKLARFAPQFSGYNQHDSQELLAFLLDGLHEDLNRVKSKPYIETKDADGRPDEEVADEYWHNHLARNDSIIVDACQGQYKSTLVCPDCNKVSVTFDPFMYLSLPLPSTTMRAMTITVFSCDGSTLPMQYTINVPKFGKCKDLIQALSIACSLRRDETLLVAEIFSNKILRFLEDPSDSISLIRDADMLAAYRLPTDLEKFPLVVFMHQRDDEFSRSHWISSGRKFGIPLVARLKGINVSHICHAYHKLLSPFLISRDSASQGSDTEKGACEENSTLRESFNGSSKPYEGIGNDNTWDDHSYRDIEFEFYLTDEEGRPERVALDKSKPVQVTSSSQRLRVLVCWPEKAPALYDIPLLNTLREVYKPVFFMRRPEAESISLNACLEAFLKEEPLGPEDMWYCPGCKEHRQASKKLDLWRLPEILVVHLKRFSYSHYIKNKLEMFVDFPIHDLDLSSHIARKELQSSTHYELYAVSNHYGGLGGGHYTAYVHHSDEKGWYDFDDSRVTPITEDQIKSSAAYVLFYRRVGAIEGHT</sequence>
<dbReference type="InterPro" id="IPR028889">
    <property type="entry name" value="USP"/>
</dbReference>
<dbReference type="GO" id="GO:0016579">
    <property type="term" value="P:protein deubiquitination"/>
    <property type="evidence" value="ECO:0007669"/>
    <property type="project" value="InterPro"/>
</dbReference>
<feature type="domain" description="USP" evidence="9">
    <location>
        <begin position="296"/>
        <end position="894"/>
    </location>
</feature>
<dbReference type="OrthoDB" id="292964at2759"/>
<keyword evidence="5 7" id="KW-0378">Hydrolase</keyword>
<dbReference type="PANTHER" id="PTHR21646">
    <property type="entry name" value="UBIQUITIN CARBOXYL-TERMINAL HYDROLASE"/>
    <property type="match status" value="1"/>
</dbReference>
<evidence type="ECO:0000256" key="3">
    <source>
        <dbReference type="ARBA" id="ARBA00022670"/>
    </source>
</evidence>
<keyword evidence="4 7" id="KW-0833">Ubl conjugation pathway</keyword>
<dbReference type="Gene3D" id="3.90.70.10">
    <property type="entry name" value="Cysteine proteinases"/>
    <property type="match status" value="2"/>
</dbReference>
<comment type="function">
    <text evidence="7">Recognizes and hydrolyzes the peptide bond at the C-terminal Gly of ubiquitin. Involved in the processing of poly-ubiquitin precursors as well as that of ubiquitinated proteins.</text>
</comment>
<dbReference type="OMA" id="ELVHIWD"/>
<evidence type="ECO:0000313" key="11">
    <source>
        <dbReference type="Proteomes" id="UP000017836"/>
    </source>
</evidence>
<dbReference type="Pfam" id="PF25242">
    <property type="entry name" value="Ubiquitin_UBP8"/>
    <property type="match status" value="1"/>
</dbReference>
<evidence type="ECO:0000256" key="4">
    <source>
        <dbReference type="ARBA" id="ARBA00022786"/>
    </source>
</evidence>
<dbReference type="PROSITE" id="PS00973">
    <property type="entry name" value="USP_2"/>
    <property type="match status" value="1"/>
</dbReference>
<feature type="region of interest" description="Disordered" evidence="8">
    <location>
        <begin position="632"/>
        <end position="657"/>
    </location>
</feature>
<proteinExistence type="inferred from homology"/>
<name>W1NDK1_AMBTC</name>
<comment type="catalytic activity">
    <reaction evidence="1 7">
        <text>Thiol-dependent hydrolysis of ester, thioester, amide, peptide and isopeptide bonds formed by the C-terminal Gly of ubiquitin (a 76-residue protein attached to proteins as an intracellular targeting signal).</text>
        <dbReference type="EC" id="3.4.19.12"/>
    </reaction>
</comment>